<evidence type="ECO:0000313" key="2">
    <source>
        <dbReference type="EMBL" id="TWR25172.1"/>
    </source>
</evidence>
<gene>
    <name evidence="2" type="ORF">FPZ43_17010</name>
</gene>
<dbReference type="OrthoDB" id="1037676at2"/>
<name>A0A563U1Y3_9SPHI</name>
<sequence length="181" mass="21275">MIEVPFTQYGLKFRFVEETDAEFILSLRTDPKLSRYLSDTDADIDKQIKWIKAYKAREANNTEYYFMYTDGNDQPLGLCRLYNVDPVTKSYTSGSWLAKSGIDVLISIKADLVLMQLAFETLDLKICNIDVRKDNKKMLRYHKQFFNITHEDDGNVYLKMDYNDFKKKELYLKSIITPKSN</sequence>
<dbReference type="RefSeq" id="WP_146383143.1">
    <property type="nucleotide sequence ID" value="NZ_VOEJ01000009.1"/>
</dbReference>
<protein>
    <submittedName>
        <fullName evidence="2">GNAT family N-acetyltransferase</fullName>
    </submittedName>
</protein>
<proteinExistence type="predicted"/>
<dbReference type="Pfam" id="PF13302">
    <property type="entry name" value="Acetyltransf_3"/>
    <property type="match status" value="1"/>
</dbReference>
<keyword evidence="2" id="KW-0808">Transferase</keyword>
<accession>A0A563U1Y3</accession>
<dbReference type="Gene3D" id="3.40.630.30">
    <property type="match status" value="1"/>
</dbReference>
<evidence type="ECO:0000313" key="3">
    <source>
        <dbReference type="Proteomes" id="UP000320042"/>
    </source>
</evidence>
<dbReference type="EMBL" id="VOEJ01000009">
    <property type="protein sequence ID" value="TWR25172.1"/>
    <property type="molecule type" value="Genomic_DNA"/>
</dbReference>
<keyword evidence="3" id="KW-1185">Reference proteome</keyword>
<evidence type="ECO:0000259" key="1">
    <source>
        <dbReference type="Pfam" id="PF13302"/>
    </source>
</evidence>
<dbReference type="InterPro" id="IPR016181">
    <property type="entry name" value="Acyl_CoA_acyltransferase"/>
</dbReference>
<dbReference type="InterPro" id="IPR000182">
    <property type="entry name" value="GNAT_dom"/>
</dbReference>
<comment type="caution">
    <text evidence="2">The sequence shown here is derived from an EMBL/GenBank/DDBJ whole genome shotgun (WGS) entry which is preliminary data.</text>
</comment>
<dbReference type="AlphaFoldDB" id="A0A563U1Y3"/>
<dbReference type="SUPFAM" id="SSF55729">
    <property type="entry name" value="Acyl-CoA N-acyltransferases (Nat)"/>
    <property type="match status" value="1"/>
</dbReference>
<dbReference type="PANTHER" id="PTHR43610">
    <property type="entry name" value="BLL6696 PROTEIN"/>
    <property type="match status" value="1"/>
</dbReference>
<dbReference type="GO" id="GO:0016747">
    <property type="term" value="F:acyltransferase activity, transferring groups other than amino-acyl groups"/>
    <property type="evidence" value="ECO:0007669"/>
    <property type="project" value="InterPro"/>
</dbReference>
<feature type="domain" description="N-acetyltransferase" evidence="1">
    <location>
        <begin position="11"/>
        <end position="142"/>
    </location>
</feature>
<reference evidence="2 3" key="1">
    <citation type="submission" date="2019-07" db="EMBL/GenBank/DDBJ databases">
        <authorList>
            <person name="Kim J."/>
        </authorList>
    </citation>
    <scope>NUCLEOTIDE SEQUENCE [LARGE SCALE GENOMIC DNA]</scope>
    <source>
        <strain evidence="3">dk17</strain>
    </source>
</reference>
<dbReference type="Proteomes" id="UP000320042">
    <property type="component" value="Unassembled WGS sequence"/>
</dbReference>
<organism evidence="2 3">
    <name type="scientific">Mucilaginibacter pallidiroseus</name>
    <dbReference type="NCBI Taxonomy" id="2599295"/>
    <lineage>
        <taxon>Bacteria</taxon>
        <taxon>Pseudomonadati</taxon>
        <taxon>Bacteroidota</taxon>
        <taxon>Sphingobacteriia</taxon>
        <taxon>Sphingobacteriales</taxon>
        <taxon>Sphingobacteriaceae</taxon>
        <taxon>Mucilaginibacter</taxon>
    </lineage>
</organism>
<dbReference type="PANTHER" id="PTHR43610:SF1">
    <property type="entry name" value="N-ACETYLTRANSFERASE DOMAIN-CONTAINING PROTEIN"/>
    <property type="match status" value="1"/>
</dbReference>